<dbReference type="CDD" id="cd07438">
    <property type="entry name" value="PHP_HisPPase_AMP"/>
    <property type="match status" value="1"/>
</dbReference>
<accession>A0ABU0TQ57</accession>
<dbReference type="Proteomes" id="UP001226691">
    <property type="component" value="Unassembled WGS sequence"/>
</dbReference>
<dbReference type="InterPro" id="IPR003141">
    <property type="entry name" value="Pol/His_phosphatase_N"/>
</dbReference>
<feature type="domain" description="Polymerase/histidinol phosphatase N-terminal" evidence="1">
    <location>
        <begin position="35"/>
        <end position="100"/>
    </location>
</feature>
<reference evidence="2 3" key="1">
    <citation type="submission" date="2023-07" db="EMBL/GenBank/DDBJ databases">
        <title>Functional and genomic diversity of the sorghum phyllosphere microbiome.</title>
        <authorList>
            <person name="Shade A."/>
        </authorList>
    </citation>
    <scope>NUCLEOTIDE SEQUENCE [LARGE SCALE GENOMIC DNA]</scope>
    <source>
        <strain evidence="2 3">SORGH_AS_1207</strain>
    </source>
</reference>
<keyword evidence="3" id="KW-1185">Reference proteome</keyword>
<dbReference type="EMBL" id="JAUTBF010000001">
    <property type="protein sequence ID" value="MDQ1121797.1"/>
    <property type="molecule type" value="Genomic_DNA"/>
</dbReference>
<dbReference type="Pfam" id="PF02811">
    <property type="entry name" value="PHP"/>
    <property type="match status" value="1"/>
</dbReference>
<keyword evidence="2" id="KW-0378">Hydrolase</keyword>
<dbReference type="Gene3D" id="1.10.150.650">
    <property type="match status" value="1"/>
</dbReference>
<dbReference type="Gene3D" id="3.20.20.140">
    <property type="entry name" value="Metal-dependent hydrolases"/>
    <property type="match status" value="1"/>
</dbReference>
<dbReference type="EC" id="3.1.3.97" evidence="2"/>
<sequence>MSWWSGRDRAAARLGQRRARYARRVHRDRLFQGPSDLHLHSTHSDGTEPPAEVMAAAHRHGLRTAALTDHDTTSGWAEAAQAATSLGMTFVPGMELSARHRWRSVHLLAYLVDPDHAGLRAMTDRIRSSRLDRAQIMAERISHDYDIAWDDILAQTGDGATVGRPHIADALVARGIVADRTEAFAGILHPAGDYYVALYAPDPVTAVELVVAAGGVPIVAHPAGRALLPEGVTETMLAAGLAGFELGHRENLAEPTALLAALAAERDLIVTGSSDYHGLGKPNVPGENTTADEMVERIFARGRGSAPVFA</sequence>
<dbReference type="PANTHER" id="PTHR42924">
    <property type="entry name" value="EXONUCLEASE"/>
    <property type="match status" value="1"/>
</dbReference>
<dbReference type="InterPro" id="IPR004013">
    <property type="entry name" value="PHP_dom"/>
</dbReference>
<dbReference type="InterPro" id="IPR016195">
    <property type="entry name" value="Pol/histidinol_Pase-like"/>
</dbReference>
<proteinExistence type="predicted"/>
<gene>
    <name evidence="2" type="ORF">QE412_000370</name>
</gene>
<name>A0ABU0TQ57_MICTR</name>
<dbReference type="InterPro" id="IPR052018">
    <property type="entry name" value="PHP_domain"/>
</dbReference>
<organism evidence="2 3">
    <name type="scientific">Microbacterium trichothecenolyticum</name>
    <name type="common">Aureobacterium trichothecenolyticum</name>
    <dbReference type="NCBI Taxonomy" id="69370"/>
    <lineage>
        <taxon>Bacteria</taxon>
        <taxon>Bacillati</taxon>
        <taxon>Actinomycetota</taxon>
        <taxon>Actinomycetes</taxon>
        <taxon>Micrococcales</taxon>
        <taxon>Microbacteriaceae</taxon>
        <taxon>Microbacterium</taxon>
    </lineage>
</organism>
<protein>
    <submittedName>
        <fullName evidence="2">Metal-dependent phosphoesterase TrpH</fullName>
        <ecNumber evidence="2">3.1.3.97</ecNumber>
    </submittedName>
</protein>
<evidence type="ECO:0000259" key="1">
    <source>
        <dbReference type="SMART" id="SM00481"/>
    </source>
</evidence>
<dbReference type="GO" id="GO:0097657">
    <property type="term" value="F:3',5'-nucleotide bisphosphate phosphatase activity"/>
    <property type="evidence" value="ECO:0007669"/>
    <property type="project" value="UniProtKB-EC"/>
</dbReference>
<dbReference type="PANTHER" id="PTHR42924:SF3">
    <property type="entry name" value="POLYMERASE_HISTIDINOL PHOSPHATASE N-TERMINAL DOMAIN-CONTAINING PROTEIN"/>
    <property type="match status" value="1"/>
</dbReference>
<dbReference type="SUPFAM" id="SSF89550">
    <property type="entry name" value="PHP domain-like"/>
    <property type="match status" value="1"/>
</dbReference>
<comment type="caution">
    <text evidence="2">The sequence shown here is derived from an EMBL/GenBank/DDBJ whole genome shotgun (WGS) entry which is preliminary data.</text>
</comment>
<evidence type="ECO:0000313" key="3">
    <source>
        <dbReference type="Proteomes" id="UP001226691"/>
    </source>
</evidence>
<evidence type="ECO:0000313" key="2">
    <source>
        <dbReference type="EMBL" id="MDQ1121797.1"/>
    </source>
</evidence>
<dbReference type="SMART" id="SM00481">
    <property type="entry name" value="POLIIIAc"/>
    <property type="match status" value="1"/>
</dbReference>